<dbReference type="EMBL" id="KQ484087">
    <property type="protein sequence ID" value="KYP37615.1"/>
    <property type="molecule type" value="Genomic_DNA"/>
</dbReference>
<dbReference type="AlphaFoldDB" id="A0A151R5D7"/>
<evidence type="ECO:0000313" key="2">
    <source>
        <dbReference type="Proteomes" id="UP000075243"/>
    </source>
</evidence>
<keyword evidence="2" id="KW-1185">Reference proteome</keyword>
<reference evidence="1" key="1">
    <citation type="journal article" date="2012" name="Nat. Biotechnol.">
        <title>Draft genome sequence of pigeonpea (Cajanus cajan), an orphan legume crop of resource-poor farmers.</title>
        <authorList>
            <person name="Varshney R.K."/>
            <person name="Chen W."/>
            <person name="Li Y."/>
            <person name="Bharti A.K."/>
            <person name="Saxena R.K."/>
            <person name="Schlueter J.A."/>
            <person name="Donoghue M.T."/>
            <person name="Azam S."/>
            <person name="Fan G."/>
            <person name="Whaley A.M."/>
            <person name="Farmer A.D."/>
            <person name="Sheridan J."/>
            <person name="Iwata A."/>
            <person name="Tuteja R."/>
            <person name="Penmetsa R.V."/>
            <person name="Wu W."/>
            <person name="Upadhyaya H.D."/>
            <person name="Yang S.P."/>
            <person name="Shah T."/>
            <person name="Saxena K.B."/>
            <person name="Michael T."/>
            <person name="McCombie W.R."/>
            <person name="Yang B."/>
            <person name="Zhang G."/>
            <person name="Yang H."/>
            <person name="Wang J."/>
            <person name="Spillane C."/>
            <person name="Cook D.R."/>
            <person name="May G.D."/>
            <person name="Xu X."/>
            <person name="Jackson S.A."/>
        </authorList>
    </citation>
    <scope>NUCLEOTIDE SEQUENCE [LARGE SCALE GENOMIC DNA]</scope>
</reference>
<accession>A0A151R5D7</accession>
<dbReference type="Gramene" id="C.cajan_37742.t">
    <property type="protein sequence ID" value="C.cajan_37742.t.cds1"/>
    <property type="gene ID" value="C.cajan_37742"/>
</dbReference>
<proteinExistence type="predicted"/>
<feature type="non-terminal residue" evidence="1">
    <location>
        <position position="1"/>
    </location>
</feature>
<organism evidence="1 2">
    <name type="scientific">Cajanus cajan</name>
    <name type="common">Pigeon pea</name>
    <name type="synonym">Cajanus indicus</name>
    <dbReference type="NCBI Taxonomy" id="3821"/>
    <lineage>
        <taxon>Eukaryota</taxon>
        <taxon>Viridiplantae</taxon>
        <taxon>Streptophyta</taxon>
        <taxon>Embryophyta</taxon>
        <taxon>Tracheophyta</taxon>
        <taxon>Spermatophyta</taxon>
        <taxon>Magnoliopsida</taxon>
        <taxon>eudicotyledons</taxon>
        <taxon>Gunneridae</taxon>
        <taxon>Pentapetalae</taxon>
        <taxon>rosids</taxon>
        <taxon>fabids</taxon>
        <taxon>Fabales</taxon>
        <taxon>Fabaceae</taxon>
        <taxon>Papilionoideae</taxon>
        <taxon>50 kb inversion clade</taxon>
        <taxon>NPAAA clade</taxon>
        <taxon>indigoferoid/millettioid clade</taxon>
        <taxon>Phaseoleae</taxon>
        <taxon>Cajanus</taxon>
    </lineage>
</organism>
<protein>
    <recommendedName>
        <fullName evidence="3">Transposase MuDR plant domain-containing protein</fullName>
    </recommendedName>
</protein>
<sequence length="87" mass="10362">FPNKYIMDSTIKEFHIKNHVEFKKRIDIGHIVAYCPKEGCSWYYRAYFCKNGMWEIRSLPHPHTCAVEVISQDHAMLDPKKIAKYIM</sequence>
<name>A0A151R5D7_CAJCA</name>
<gene>
    <name evidence="1" type="ORF">KK1_041186</name>
</gene>
<evidence type="ECO:0008006" key="3">
    <source>
        <dbReference type="Google" id="ProtNLM"/>
    </source>
</evidence>
<dbReference type="Proteomes" id="UP000075243">
    <property type="component" value="Unassembled WGS sequence"/>
</dbReference>
<evidence type="ECO:0000313" key="1">
    <source>
        <dbReference type="EMBL" id="KYP37615.1"/>
    </source>
</evidence>